<dbReference type="PROSITE" id="PS51257">
    <property type="entry name" value="PROKAR_LIPOPROTEIN"/>
    <property type="match status" value="1"/>
</dbReference>
<comment type="caution">
    <text evidence="1">The sequence shown here is derived from an EMBL/GenBank/DDBJ whole genome shotgun (WGS) entry which is preliminary data.</text>
</comment>
<keyword evidence="2" id="KW-1185">Reference proteome</keyword>
<sequence>MKNLFCLLYIVLLSFLFGGCKDFEEPIDEPLINNNENNNEEEELDTLPSTTKILWGIGDNFTGAKSSALLNETSIKLVSHWYNGPQDMSWIRGYKNQTTVSDIYAQGYGIQLIVWLAQNRETADYAIGDQFQDDIKELTEIFKGNGPNYGPLYIVLFTELETYPPSGEAAAENYKKQLSAAYIKAAGTIHDTYDKAWVGLGLGGYHWPQAIPGTRDITRWDEAIEASDFTCVQQMQSYKNWQQIPGKTRNAVSQLGTYNKPVMVSHFKIWSGGPDDNPDPIDKKIADAQGAFDLFMDDMFTNASLDALYADGLRAWVFMNDEYIRKHGDEDKVYLRAKNFVSLHNEENPVMKREYTPTLPPGQVDVLLSYDFNGSSLEPVINNAGTITASGLNNHNLSFELFSTQGDPHTSDGGKWIRDHGQGADHINALTENEAVNINSGNQKNNYLSFTISPSDNKKLDLYWFTFDIQARTGAPDTPPELTYFAALYTCKDGIINHTGKTVSVSSNTENSVSGWVTAQFDISKMKFAGGEVAEFRIYVWRVGSTNQRSERWLEFDNIKVHGYSR</sequence>
<evidence type="ECO:0000313" key="1">
    <source>
        <dbReference type="EMBL" id="MFC4675829.1"/>
    </source>
</evidence>
<dbReference type="EMBL" id="JBHSGN010000117">
    <property type="protein sequence ID" value="MFC4675829.1"/>
    <property type="molecule type" value="Genomic_DNA"/>
</dbReference>
<reference evidence="2" key="1">
    <citation type="journal article" date="2019" name="Int. J. Syst. Evol. Microbiol.">
        <title>The Global Catalogue of Microorganisms (GCM) 10K type strain sequencing project: providing services to taxonomists for standard genome sequencing and annotation.</title>
        <authorList>
            <consortium name="The Broad Institute Genomics Platform"/>
            <consortium name="The Broad Institute Genome Sequencing Center for Infectious Disease"/>
            <person name="Wu L."/>
            <person name="Ma J."/>
        </authorList>
    </citation>
    <scope>NUCLEOTIDE SEQUENCE [LARGE SCALE GENOMIC DNA]</scope>
    <source>
        <strain evidence="2">CCUG 66188</strain>
    </source>
</reference>
<protein>
    <recommendedName>
        <fullName evidence="3">DUF4832 domain-containing protein</fullName>
    </recommendedName>
</protein>
<evidence type="ECO:0000313" key="2">
    <source>
        <dbReference type="Proteomes" id="UP001596023"/>
    </source>
</evidence>
<accession>A0ABV9L0S6</accession>
<proteinExistence type="predicted"/>
<gene>
    <name evidence="1" type="ORF">ACFO6W_19250</name>
</gene>
<dbReference type="Proteomes" id="UP001596023">
    <property type="component" value="Unassembled WGS sequence"/>
</dbReference>
<dbReference type="SUPFAM" id="SSF51445">
    <property type="entry name" value="(Trans)glycosidases"/>
    <property type="match status" value="1"/>
</dbReference>
<dbReference type="RefSeq" id="WP_379999430.1">
    <property type="nucleotide sequence ID" value="NZ_JBHSGN010000117.1"/>
</dbReference>
<name>A0ABV9L0S6_9BACT</name>
<dbReference type="InterPro" id="IPR017853">
    <property type="entry name" value="GH"/>
</dbReference>
<organism evidence="1 2">
    <name type="scientific">Dysgonomonas termitidis</name>
    <dbReference type="NCBI Taxonomy" id="1516126"/>
    <lineage>
        <taxon>Bacteria</taxon>
        <taxon>Pseudomonadati</taxon>
        <taxon>Bacteroidota</taxon>
        <taxon>Bacteroidia</taxon>
        <taxon>Bacteroidales</taxon>
        <taxon>Dysgonomonadaceae</taxon>
        <taxon>Dysgonomonas</taxon>
    </lineage>
</organism>
<evidence type="ECO:0008006" key="3">
    <source>
        <dbReference type="Google" id="ProtNLM"/>
    </source>
</evidence>